<keyword evidence="3" id="KW-1185">Reference proteome</keyword>
<dbReference type="PaxDb" id="3218-PP1S78_9V6.1"/>
<name>A0A2K1K3K0_PHYPA</name>
<protein>
    <submittedName>
        <fullName evidence="1 2">Uncharacterized protein</fullName>
    </submittedName>
</protein>
<gene>
    <name evidence="1" type="ORF">PHYPA_012827</name>
</gene>
<dbReference type="AlphaFoldDB" id="A0A2K1K3K0"/>
<organism evidence="1">
    <name type="scientific">Physcomitrium patens</name>
    <name type="common">Spreading-leaved earth moss</name>
    <name type="synonym">Physcomitrella patens</name>
    <dbReference type="NCBI Taxonomy" id="3218"/>
    <lineage>
        <taxon>Eukaryota</taxon>
        <taxon>Viridiplantae</taxon>
        <taxon>Streptophyta</taxon>
        <taxon>Embryophyta</taxon>
        <taxon>Bryophyta</taxon>
        <taxon>Bryophytina</taxon>
        <taxon>Bryopsida</taxon>
        <taxon>Funariidae</taxon>
        <taxon>Funariales</taxon>
        <taxon>Funariaceae</taxon>
        <taxon>Physcomitrium</taxon>
    </lineage>
</organism>
<sequence length="136" mass="15291">MSAEDNNREDGLHRNSAMSDVKLLLLPSDEYFYGGCELTMIHPPNSKPGAWCVPHSPARPWTHSCGTHSRGAPFTLPIKAFWMNIIHVLPVTMHSSRASTRSLIHSVYSFIRRVTSSFHSSRFQSFSFVLSVLSQC</sequence>
<evidence type="ECO:0000313" key="2">
    <source>
        <dbReference type="EnsemblPlants" id="PAC:32912970.CDS.1"/>
    </source>
</evidence>
<dbReference type="Proteomes" id="UP000006727">
    <property type="component" value="Chromosome 9"/>
</dbReference>
<proteinExistence type="predicted"/>
<dbReference type="EnsemblPlants" id="Pp3c9_17620V3.2">
    <property type="protein sequence ID" value="PAC:32912971.CDS.1"/>
    <property type="gene ID" value="Pp3c9_17620"/>
</dbReference>
<dbReference type="EnsemblPlants" id="Pp3c9_17620V3.1">
    <property type="protein sequence ID" value="PAC:32912970.CDS.1"/>
    <property type="gene ID" value="Pp3c9_17620"/>
</dbReference>
<accession>A0A2K1K3K0</accession>
<dbReference type="Gramene" id="Pp3c9_17620V3.1">
    <property type="protein sequence ID" value="PAC:32912970.CDS.1"/>
    <property type="gene ID" value="Pp3c9_17620"/>
</dbReference>
<evidence type="ECO:0000313" key="1">
    <source>
        <dbReference type="EMBL" id="PNR48351.1"/>
    </source>
</evidence>
<dbReference type="InParanoid" id="A0A2K1K3K0"/>
<dbReference type="EMBL" id="ABEU02000009">
    <property type="protein sequence ID" value="PNR48351.1"/>
    <property type="molecule type" value="Genomic_DNA"/>
</dbReference>
<dbReference type="Gramene" id="Pp3c9_17620V3.2">
    <property type="protein sequence ID" value="PAC:32912971.CDS.1"/>
    <property type="gene ID" value="Pp3c9_17620"/>
</dbReference>
<reference evidence="1 3" key="2">
    <citation type="journal article" date="2018" name="Plant J.">
        <title>The Physcomitrella patens chromosome-scale assembly reveals moss genome structure and evolution.</title>
        <authorList>
            <person name="Lang D."/>
            <person name="Ullrich K.K."/>
            <person name="Murat F."/>
            <person name="Fuchs J."/>
            <person name="Jenkins J."/>
            <person name="Haas F.B."/>
            <person name="Piednoel M."/>
            <person name="Gundlach H."/>
            <person name="Van Bel M."/>
            <person name="Meyberg R."/>
            <person name="Vives C."/>
            <person name="Morata J."/>
            <person name="Symeonidi A."/>
            <person name="Hiss M."/>
            <person name="Muchero W."/>
            <person name="Kamisugi Y."/>
            <person name="Saleh O."/>
            <person name="Blanc G."/>
            <person name="Decker E.L."/>
            <person name="van Gessel N."/>
            <person name="Grimwood J."/>
            <person name="Hayes R.D."/>
            <person name="Graham S.W."/>
            <person name="Gunter L.E."/>
            <person name="McDaniel S.F."/>
            <person name="Hoernstein S.N.W."/>
            <person name="Larsson A."/>
            <person name="Li F.W."/>
            <person name="Perroud P.F."/>
            <person name="Phillips J."/>
            <person name="Ranjan P."/>
            <person name="Rokshar D.S."/>
            <person name="Rothfels C.J."/>
            <person name="Schneider L."/>
            <person name="Shu S."/>
            <person name="Stevenson D.W."/>
            <person name="Thummler F."/>
            <person name="Tillich M."/>
            <person name="Villarreal Aguilar J.C."/>
            <person name="Widiez T."/>
            <person name="Wong G.K."/>
            <person name="Wymore A."/>
            <person name="Zhang Y."/>
            <person name="Zimmer A.D."/>
            <person name="Quatrano R.S."/>
            <person name="Mayer K.F.X."/>
            <person name="Goodstein D."/>
            <person name="Casacuberta J.M."/>
            <person name="Vandepoele K."/>
            <person name="Reski R."/>
            <person name="Cuming A.C."/>
            <person name="Tuskan G.A."/>
            <person name="Maumus F."/>
            <person name="Salse J."/>
            <person name="Schmutz J."/>
            <person name="Rensing S.A."/>
        </authorList>
    </citation>
    <scope>NUCLEOTIDE SEQUENCE [LARGE SCALE GENOMIC DNA]</scope>
    <source>
        <strain evidence="2 3">cv. Gransden 2004</strain>
    </source>
</reference>
<reference evidence="2" key="3">
    <citation type="submission" date="2020-12" db="UniProtKB">
        <authorList>
            <consortium name="EnsemblPlants"/>
        </authorList>
    </citation>
    <scope>IDENTIFICATION</scope>
</reference>
<evidence type="ECO:0000313" key="3">
    <source>
        <dbReference type="Proteomes" id="UP000006727"/>
    </source>
</evidence>
<reference evidence="1 3" key="1">
    <citation type="journal article" date="2008" name="Science">
        <title>The Physcomitrella genome reveals evolutionary insights into the conquest of land by plants.</title>
        <authorList>
            <person name="Rensing S."/>
            <person name="Lang D."/>
            <person name="Zimmer A."/>
            <person name="Terry A."/>
            <person name="Salamov A."/>
            <person name="Shapiro H."/>
            <person name="Nishiyama T."/>
            <person name="Perroud P.-F."/>
            <person name="Lindquist E."/>
            <person name="Kamisugi Y."/>
            <person name="Tanahashi T."/>
            <person name="Sakakibara K."/>
            <person name="Fujita T."/>
            <person name="Oishi K."/>
            <person name="Shin-I T."/>
            <person name="Kuroki Y."/>
            <person name="Toyoda A."/>
            <person name="Suzuki Y."/>
            <person name="Hashimoto A."/>
            <person name="Yamaguchi K."/>
            <person name="Sugano A."/>
            <person name="Kohara Y."/>
            <person name="Fujiyama A."/>
            <person name="Anterola A."/>
            <person name="Aoki S."/>
            <person name="Ashton N."/>
            <person name="Barbazuk W.B."/>
            <person name="Barker E."/>
            <person name="Bennetzen J."/>
            <person name="Bezanilla M."/>
            <person name="Blankenship R."/>
            <person name="Cho S.H."/>
            <person name="Dutcher S."/>
            <person name="Estelle M."/>
            <person name="Fawcett J.A."/>
            <person name="Gundlach H."/>
            <person name="Hanada K."/>
            <person name="Heyl A."/>
            <person name="Hicks K.A."/>
            <person name="Hugh J."/>
            <person name="Lohr M."/>
            <person name="Mayer K."/>
            <person name="Melkozernov A."/>
            <person name="Murata T."/>
            <person name="Nelson D."/>
            <person name="Pils B."/>
            <person name="Prigge M."/>
            <person name="Reiss B."/>
            <person name="Renner T."/>
            <person name="Rombauts S."/>
            <person name="Rushton P."/>
            <person name="Sanderfoot A."/>
            <person name="Schween G."/>
            <person name="Shiu S.-H."/>
            <person name="Stueber K."/>
            <person name="Theodoulou F.L."/>
            <person name="Tu H."/>
            <person name="Van de Peer Y."/>
            <person name="Verrier P.J."/>
            <person name="Waters E."/>
            <person name="Wood A."/>
            <person name="Yang L."/>
            <person name="Cove D."/>
            <person name="Cuming A."/>
            <person name="Hasebe M."/>
            <person name="Lucas S."/>
            <person name="Mishler D.B."/>
            <person name="Reski R."/>
            <person name="Grigoriev I."/>
            <person name="Quatrano R.S."/>
            <person name="Boore J.L."/>
        </authorList>
    </citation>
    <scope>NUCLEOTIDE SEQUENCE [LARGE SCALE GENOMIC DNA]</scope>
    <source>
        <strain evidence="2 3">cv. Gransden 2004</strain>
    </source>
</reference>